<accession>A0A4T0X630</accession>
<keyword evidence="1" id="KW-0963">Cytoplasm</keyword>
<sequence length="521" mass="57977">MLPFQLDISALRPIDDPWGPTSKTPASLTFNGVPYAPFIKSDKLGKIADWQSVKEEESSIVNNQQKKRDQYHAYGASAAKMFGAEAEDKGFSVVETSFVSSYNKQAVLKSSRKQTQTSNQTAVKKPTATVTKKAVAPKPAKWGSNNKWGNSRWNTEELKPQKSSIAIDEKWTTVSEIEFNRLTKLNLESPQPELLSSAGKIHQYVKKYEQPTTVPLEPTVAITVHQTSSKDPNFKSMAQNGKGKVFITDEILSQLMCAPKSSVSWDVIISKKDGNIFFDKRNDTFDLPLNENSPGQELKETDINHDSLVKLEAQQVIDDYISGCLGPNAKEFPGKNPIPDMSAIQKGYKYSKYQLLNGDNDESSTEVIVRSTVDAYTFTVSSTVAIRALFQFESNDWKSKLQGGSQGNVISDEIKKNNNKISQWTTQAVLAGSKSIKIGFICRDNLKLTNKHSVVGTMTFGTDMLCQQLNVSLNNGWGIVKSLIDIIEHVGGDQDYRFVIVKSPNVMKIVIYRVPIEAFEF</sequence>
<reference evidence="6 7" key="1">
    <citation type="journal article" date="2019" name="Front. Genet.">
        <title>Whole-Genome Sequencing of the Opportunistic Yeast Pathogen Candida inconspicua Uncovers Its Hybrid Origin.</title>
        <authorList>
            <person name="Mixao V."/>
            <person name="Hansen A.P."/>
            <person name="Saus E."/>
            <person name="Boekhout T."/>
            <person name="Lass-Florl C."/>
            <person name="Gabaldon T."/>
        </authorList>
    </citation>
    <scope>NUCLEOTIDE SEQUENCE [LARGE SCALE GENOMIC DNA]</scope>
    <source>
        <strain evidence="6 7">CBS 180</strain>
    </source>
</reference>
<dbReference type="InterPro" id="IPR007783">
    <property type="entry name" value="eIF3d"/>
</dbReference>
<gene>
    <name evidence="6" type="ORF">CANINC_000963</name>
</gene>
<evidence type="ECO:0000313" key="6">
    <source>
        <dbReference type="EMBL" id="TID30452.1"/>
    </source>
</evidence>
<comment type="caution">
    <text evidence="6">The sequence shown here is derived from an EMBL/GenBank/DDBJ whole genome shotgun (WGS) entry which is preliminary data.</text>
</comment>
<keyword evidence="2" id="KW-0396">Initiation factor</keyword>
<feature type="region of interest" description="Disordered" evidence="5">
    <location>
        <begin position="110"/>
        <end position="153"/>
    </location>
</feature>
<feature type="compositionally biased region" description="Polar residues" evidence="5">
    <location>
        <begin position="143"/>
        <end position="153"/>
    </location>
</feature>
<dbReference type="AlphaFoldDB" id="A0A4T0X630"/>
<organism evidence="6 7">
    <name type="scientific">Pichia inconspicua</name>
    <dbReference type="NCBI Taxonomy" id="52247"/>
    <lineage>
        <taxon>Eukaryota</taxon>
        <taxon>Fungi</taxon>
        <taxon>Dikarya</taxon>
        <taxon>Ascomycota</taxon>
        <taxon>Saccharomycotina</taxon>
        <taxon>Pichiomycetes</taxon>
        <taxon>Pichiales</taxon>
        <taxon>Pichiaceae</taxon>
        <taxon>Pichia</taxon>
    </lineage>
</organism>
<dbReference type="OrthoDB" id="16538at2759"/>
<keyword evidence="7" id="KW-1185">Reference proteome</keyword>
<evidence type="ECO:0000256" key="5">
    <source>
        <dbReference type="SAM" id="MobiDB-lite"/>
    </source>
</evidence>
<evidence type="ECO:0000256" key="3">
    <source>
        <dbReference type="ARBA" id="ARBA00022884"/>
    </source>
</evidence>
<dbReference type="GO" id="GO:0003723">
    <property type="term" value="F:RNA binding"/>
    <property type="evidence" value="ECO:0007669"/>
    <property type="project" value="UniProtKB-KW"/>
</dbReference>
<evidence type="ECO:0000256" key="2">
    <source>
        <dbReference type="ARBA" id="ARBA00022540"/>
    </source>
</evidence>
<dbReference type="Pfam" id="PF05091">
    <property type="entry name" value="eIF-3_zeta"/>
    <property type="match status" value="1"/>
</dbReference>
<keyword evidence="4" id="KW-0648">Protein biosynthesis</keyword>
<dbReference type="EMBL" id="SELW01000142">
    <property type="protein sequence ID" value="TID30452.1"/>
    <property type="molecule type" value="Genomic_DNA"/>
</dbReference>
<dbReference type="GO" id="GO:0003743">
    <property type="term" value="F:translation initiation factor activity"/>
    <property type="evidence" value="ECO:0007669"/>
    <property type="project" value="UniProtKB-KW"/>
</dbReference>
<proteinExistence type="predicted"/>
<protein>
    <recommendedName>
        <fullName evidence="8">Eukaryotic translation initiation factor 3 subunit D</fullName>
    </recommendedName>
</protein>
<evidence type="ECO:0008006" key="8">
    <source>
        <dbReference type="Google" id="ProtNLM"/>
    </source>
</evidence>
<evidence type="ECO:0000313" key="7">
    <source>
        <dbReference type="Proteomes" id="UP000307173"/>
    </source>
</evidence>
<feature type="compositionally biased region" description="Low complexity" evidence="5">
    <location>
        <begin position="121"/>
        <end position="141"/>
    </location>
</feature>
<dbReference type="STRING" id="52247.A0A4T0X630"/>
<evidence type="ECO:0000256" key="1">
    <source>
        <dbReference type="ARBA" id="ARBA00022490"/>
    </source>
</evidence>
<name>A0A4T0X630_9ASCO</name>
<dbReference type="PANTHER" id="PTHR12399:SF0">
    <property type="entry name" value="EUKARYOTIC TRANSLATION INITIATION FACTOR 3 SUBUNIT D"/>
    <property type="match status" value="1"/>
</dbReference>
<evidence type="ECO:0000256" key="4">
    <source>
        <dbReference type="ARBA" id="ARBA00022917"/>
    </source>
</evidence>
<dbReference type="Proteomes" id="UP000307173">
    <property type="component" value="Unassembled WGS sequence"/>
</dbReference>
<dbReference type="PIRSF" id="PIRSF016281">
    <property type="entry name" value="EIF-3_zeta"/>
    <property type="match status" value="1"/>
</dbReference>
<keyword evidence="3" id="KW-0694">RNA-binding</keyword>
<dbReference type="PANTHER" id="PTHR12399">
    <property type="entry name" value="EUKARYOTIC TRANSLATION INITIATION FACTOR 3 SUBUNIT 7"/>
    <property type="match status" value="1"/>
</dbReference>
<dbReference type="GO" id="GO:0005852">
    <property type="term" value="C:eukaryotic translation initiation factor 3 complex"/>
    <property type="evidence" value="ECO:0007669"/>
    <property type="project" value="InterPro"/>
</dbReference>